<feature type="transmembrane region" description="Helical" evidence="8">
    <location>
        <begin position="300"/>
        <end position="325"/>
    </location>
</feature>
<feature type="transmembrane region" description="Helical" evidence="8">
    <location>
        <begin position="254"/>
        <end position="274"/>
    </location>
</feature>
<comment type="subcellular location">
    <subcellularLocation>
        <location evidence="1">Cell membrane</location>
        <topology evidence="1">Multi-pass membrane protein</topology>
    </subcellularLocation>
</comment>
<feature type="transmembrane region" description="Helical" evidence="8">
    <location>
        <begin position="182"/>
        <end position="202"/>
    </location>
</feature>
<dbReference type="GO" id="GO:0015297">
    <property type="term" value="F:antiporter activity"/>
    <property type="evidence" value="ECO:0007669"/>
    <property type="project" value="InterPro"/>
</dbReference>
<proteinExistence type="inferred from homology"/>
<keyword evidence="7 8" id="KW-0472">Membrane</keyword>
<dbReference type="AlphaFoldDB" id="A0A0F9QUM2"/>
<dbReference type="InterPro" id="IPR038770">
    <property type="entry name" value="Na+/solute_symporter_sf"/>
</dbReference>
<feature type="transmembrane region" description="Helical" evidence="8">
    <location>
        <begin position="16"/>
        <end position="37"/>
    </location>
</feature>
<evidence type="ECO:0000313" key="9">
    <source>
        <dbReference type="EMBL" id="KKN08903.1"/>
    </source>
</evidence>
<feature type="transmembrane region" description="Helical" evidence="8">
    <location>
        <begin position="83"/>
        <end position="106"/>
    </location>
</feature>
<evidence type="ECO:0000256" key="5">
    <source>
        <dbReference type="ARBA" id="ARBA00022692"/>
    </source>
</evidence>
<dbReference type="Gene3D" id="1.20.1530.20">
    <property type="match status" value="1"/>
</dbReference>
<dbReference type="PIRSF" id="PIRSF005508">
    <property type="entry name" value="Acr3"/>
    <property type="match status" value="1"/>
</dbReference>
<sequence length="326" mass="35590">MSEEEGKTISFFDKYLTLWVALCIGIGIVFSIVIPGIGEAINAFSIGKISILIGICLFLMMYPAMLNVQGSELRKLGKNPKPIILTIISNWLVAPFIGLLMVNLFLQGNVQLFVEDRIQLSVAVILLSSSPCTAMVLVWGWMAKGNQEQNVINTSLNTITIIFGYVPMVALLTGLQNIPLDWVLLLISTFVFIGLPLLLGIISKRLLTSFKGEDWFNNTYKPLVGKISIIALLTTLVILFSLNGDGLIRNPNLLLLVSVPLLLGFFIVVGYNILITKLTKLRYREAIITVIIGSSSHFEIAIATAIAMFGVGSVGALGTTMGLYYS</sequence>
<evidence type="ECO:0008006" key="10">
    <source>
        <dbReference type="Google" id="ProtNLM"/>
    </source>
</evidence>
<evidence type="ECO:0000256" key="6">
    <source>
        <dbReference type="ARBA" id="ARBA00022989"/>
    </source>
</evidence>
<protein>
    <recommendedName>
        <fullName evidence="10">Arsenical-resistance protein</fullName>
    </recommendedName>
</protein>
<evidence type="ECO:0000256" key="8">
    <source>
        <dbReference type="SAM" id="Phobius"/>
    </source>
</evidence>
<evidence type="ECO:0000256" key="4">
    <source>
        <dbReference type="ARBA" id="ARBA00022475"/>
    </source>
</evidence>
<keyword evidence="3" id="KW-0813">Transport</keyword>
<organism evidence="9">
    <name type="scientific">marine sediment metagenome</name>
    <dbReference type="NCBI Taxonomy" id="412755"/>
    <lineage>
        <taxon>unclassified sequences</taxon>
        <taxon>metagenomes</taxon>
        <taxon>ecological metagenomes</taxon>
    </lineage>
</organism>
<feature type="transmembrane region" description="Helical" evidence="8">
    <location>
        <begin position="118"/>
        <end position="142"/>
    </location>
</feature>
<feature type="transmembrane region" description="Helical" evidence="8">
    <location>
        <begin position="43"/>
        <end position="62"/>
    </location>
</feature>
<evidence type="ECO:0000256" key="7">
    <source>
        <dbReference type="ARBA" id="ARBA00023136"/>
    </source>
</evidence>
<dbReference type="InterPro" id="IPR004706">
    <property type="entry name" value="Arsenical-R_Acr3"/>
</dbReference>
<evidence type="ECO:0000256" key="3">
    <source>
        <dbReference type="ARBA" id="ARBA00022448"/>
    </source>
</evidence>
<dbReference type="PANTHER" id="PTHR43057">
    <property type="entry name" value="ARSENITE EFFLUX TRANSPORTER"/>
    <property type="match status" value="1"/>
</dbReference>
<gene>
    <name evidence="9" type="ORF">LCGC14_1051980</name>
</gene>
<keyword evidence="4" id="KW-1003">Cell membrane</keyword>
<keyword evidence="5 8" id="KW-0812">Transmembrane</keyword>
<reference evidence="9" key="1">
    <citation type="journal article" date="2015" name="Nature">
        <title>Complex archaea that bridge the gap between prokaryotes and eukaryotes.</title>
        <authorList>
            <person name="Spang A."/>
            <person name="Saw J.H."/>
            <person name="Jorgensen S.L."/>
            <person name="Zaremba-Niedzwiedzka K."/>
            <person name="Martijn J."/>
            <person name="Lind A.E."/>
            <person name="van Eijk R."/>
            <person name="Schleper C."/>
            <person name="Guy L."/>
            <person name="Ettema T.J."/>
        </authorList>
    </citation>
    <scope>NUCLEOTIDE SEQUENCE</scope>
</reference>
<dbReference type="InterPro" id="IPR002657">
    <property type="entry name" value="BilAc:Na_symport/Acr3"/>
</dbReference>
<evidence type="ECO:0000256" key="2">
    <source>
        <dbReference type="ARBA" id="ARBA00010110"/>
    </source>
</evidence>
<dbReference type="GO" id="GO:0015105">
    <property type="term" value="F:arsenite transmembrane transporter activity"/>
    <property type="evidence" value="ECO:0007669"/>
    <property type="project" value="TreeGrafter"/>
</dbReference>
<dbReference type="Pfam" id="PF01758">
    <property type="entry name" value="SBF"/>
    <property type="match status" value="1"/>
</dbReference>
<dbReference type="GO" id="GO:0015104">
    <property type="term" value="F:antimonite transmembrane transporter activity"/>
    <property type="evidence" value="ECO:0007669"/>
    <property type="project" value="TreeGrafter"/>
</dbReference>
<feature type="transmembrane region" description="Helical" evidence="8">
    <location>
        <begin position="154"/>
        <end position="176"/>
    </location>
</feature>
<evidence type="ECO:0000256" key="1">
    <source>
        <dbReference type="ARBA" id="ARBA00004651"/>
    </source>
</evidence>
<feature type="transmembrane region" description="Helical" evidence="8">
    <location>
        <begin position="223"/>
        <end position="242"/>
    </location>
</feature>
<accession>A0A0F9QUM2</accession>
<name>A0A0F9QUM2_9ZZZZ</name>
<dbReference type="GO" id="GO:0005886">
    <property type="term" value="C:plasma membrane"/>
    <property type="evidence" value="ECO:0007669"/>
    <property type="project" value="UniProtKB-SubCell"/>
</dbReference>
<keyword evidence="6 8" id="KW-1133">Transmembrane helix</keyword>
<comment type="similarity">
    <text evidence="2">Belongs to the arsenical resistance-3 (ACR3) (TC 2.A.59) family.</text>
</comment>
<comment type="caution">
    <text evidence="9">The sequence shown here is derived from an EMBL/GenBank/DDBJ whole genome shotgun (WGS) entry which is preliminary data.</text>
</comment>
<dbReference type="EMBL" id="LAZR01004404">
    <property type="protein sequence ID" value="KKN08903.1"/>
    <property type="molecule type" value="Genomic_DNA"/>
</dbReference>
<dbReference type="PANTHER" id="PTHR43057:SF1">
    <property type="entry name" value="ARSENICAL-RESISTANCE PROTEIN 3"/>
    <property type="match status" value="1"/>
</dbReference>